<dbReference type="PANTHER" id="PTHR33254:SF4">
    <property type="entry name" value="4-HYDROXY-4-METHYL-2-OXOGLUTARATE ALDOLASE 3-RELATED"/>
    <property type="match status" value="1"/>
</dbReference>
<comment type="cofactor">
    <cofactor evidence="13">
        <name>Mg(2+)</name>
        <dbReference type="ChEBI" id="CHEBI:18420"/>
    </cofactor>
</comment>
<accession>A0A317KXZ1</accession>
<evidence type="ECO:0000256" key="9">
    <source>
        <dbReference type="ARBA" id="ARBA00029596"/>
    </source>
</evidence>
<evidence type="ECO:0000313" key="15">
    <source>
        <dbReference type="Proteomes" id="UP000245624"/>
    </source>
</evidence>
<feature type="binding site" evidence="13">
    <location>
        <position position="120"/>
    </location>
    <ligand>
        <name>substrate</name>
    </ligand>
</feature>
<dbReference type="GO" id="GO:0008948">
    <property type="term" value="F:oxaloacetate decarboxylase activity"/>
    <property type="evidence" value="ECO:0007669"/>
    <property type="project" value="UniProtKB-EC"/>
</dbReference>
<comment type="caution">
    <text evidence="14">The sequence shown here is derived from an EMBL/GenBank/DDBJ whole genome shotgun (WGS) entry which is preliminary data.</text>
</comment>
<dbReference type="SUPFAM" id="SSF89562">
    <property type="entry name" value="RraA-like"/>
    <property type="match status" value="1"/>
</dbReference>
<evidence type="ECO:0000256" key="3">
    <source>
        <dbReference type="ARBA" id="ARBA00008621"/>
    </source>
</evidence>
<dbReference type="EC" id="4.1.1.112" evidence="6"/>
<proteinExistence type="inferred from homology"/>
<reference evidence="14 15" key="1">
    <citation type="submission" date="2018-05" db="EMBL/GenBank/DDBJ databases">
        <title>Genomic analysis of Gracilibacillus dipsosauri DD1 reveals novel features of a salt-tolerant amylase.</title>
        <authorList>
            <person name="Deutch C.E."/>
            <person name="Yang S."/>
        </authorList>
    </citation>
    <scope>NUCLEOTIDE SEQUENCE [LARGE SCALE GENOMIC DNA]</scope>
    <source>
        <strain evidence="14 15">DD1</strain>
    </source>
</reference>
<dbReference type="NCBIfam" id="NF004850">
    <property type="entry name" value="PRK06201.1"/>
    <property type="match status" value="1"/>
</dbReference>
<evidence type="ECO:0000256" key="5">
    <source>
        <dbReference type="ARBA" id="ARBA00012213"/>
    </source>
</evidence>
<keyword evidence="14" id="KW-0808">Transferase</keyword>
<dbReference type="Gene3D" id="3.50.30.40">
    <property type="entry name" value="Ribonuclease E inhibitor RraA/RraA-like"/>
    <property type="match status" value="1"/>
</dbReference>
<keyword evidence="15" id="KW-1185">Reference proteome</keyword>
<comment type="catalytic activity">
    <reaction evidence="12">
        <text>oxaloacetate + H(+) = pyruvate + CO2</text>
        <dbReference type="Rhea" id="RHEA:15641"/>
        <dbReference type="ChEBI" id="CHEBI:15361"/>
        <dbReference type="ChEBI" id="CHEBI:15378"/>
        <dbReference type="ChEBI" id="CHEBI:16452"/>
        <dbReference type="ChEBI" id="CHEBI:16526"/>
        <dbReference type="EC" id="4.1.1.112"/>
    </reaction>
</comment>
<evidence type="ECO:0000256" key="12">
    <source>
        <dbReference type="ARBA" id="ARBA00047973"/>
    </source>
</evidence>
<dbReference type="OrthoDB" id="9784786at2"/>
<dbReference type="GO" id="GO:0032259">
    <property type="term" value="P:methylation"/>
    <property type="evidence" value="ECO:0007669"/>
    <property type="project" value="UniProtKB-KW"/>
</dbReference>
<dbReference type="CDD" id="cd16841">
    <property type="entry name" value="RraA_family"/>
    <property type="match status" value="1"/>
</dbReference>
<evidence type="ECO:0000256" key="11">
    <source>
        <dbReference type="ARBA" id="ARBA00032305"/>
    </source>
</evidence>
<evidence type="ECO:0000256" key="13">
    <source>
        <dbReference type="PIRSR" id="PIRSR605493-1"/>
    </source>
</evidence>
<feature type="binding site" evidence="13">
    <location>
        <begin position="98"/>
        <end position="101"/>
    </location>
    <ligand>
        <name>substrate</name>
    </ligand>
</feature>
<dbReference type="Proteomes" id="UP000245624">
    <property type="component" value="Unassembled WGS sequence"/>
</dbReference>
<dbReference type="RefSeq" id="WP_109985178.1">
    <property type="nucleotide sequence ID" value="NZ_QGTD01000015.1"/>
</dbReference>
<dbReference type="InterPro" id="IPR005493">
    <property type="entry name" value="RraA/RraA-like"/>
</dbReference>
<organism evidence="14 15">
    <name type="scientific">Gracilibacillus dipsosauri</name>
    <dbReference type="NCBI Taxonomy" id="178340"/>
    <lineage>
        <taxon>Bacteria</taxon>
        <taxon>Bacillati</taxon>
        <taxon>Bacillota</taxon>
        <taxon>Bacilli</taxon>
        <taxon>Bacillales</taxon>
        <taxon>Bacillaceae</taxon>
        <taxon>Gracilibacillus</taxon>
    </lineage>
</organism>
<evidence type="ECO:0000256" key="2">
    <source>
        <dbReference type="ARBA" id="ARBA00001968"/>
    </source>
</evidence>
<evidence type="ECO:0000256" key="4">
    <source>
        <dbReference type="ARBA" id="ARBA00011233"/>
    </source>
</evidence>
<evidence type="ECO:0000256" key="7">
    <source>
        <dbReference type="ARBA" id="ARBA00016549"/>
    </source>
</evidence>
<dbReference type="EC" id="4.1.3.17" evidence="5"/>
<dbReference type="Pfam" id="PF03737">
    <property type="entry name" value="RraA-like"/>
    <property type="match status" value="1"/>
</dbReference>
<dbReference type="InterPro" id="IPR036704">
    <property type="entry name" value="RraA/RraA-like_sf"/>
</dbReference>
<sequence length="225" mass="24507">MENIGFRILKRESKVSSTVIKKFENVVTPHVSDNMSRMFSGGTKLKPYCMLGKLLGAALTVKTRPGDNLMVHKAIDLAEPGDVLVVDAGGDTTNAIVGEIMMKLSIKKGIKGFVINGAIRDSSAFWNGDFPVYARGVTHRGPYKDGPGEINVPISIDGMVIQPGDLVLGDEDGVIAIPQTLTLDILEHIKSQEKNELEIFQAIENGSVDRTWVDAILKEKGCEWN</sequence>
<keyword evidence="14" id="KW-0489">Methyltransferase</keyword>
<evidence type="ECO:0000256" key="8">
    <source>
        <dbReference type="ARBA" id="ARBA00025046"/>
    </source>
</evidence>
<dbReference type="EMBL" id="QGTD01000015">
    <property type="protein sequence ID" value="PWU67388.1"/>
    <property type="molecule type" value="Genomic_DNA"/>
</dbReference>
<comment type="similarity">
    <text evidence="3">Belongs to the class II aldolase/RraA-like family.</text>
</comment>
<comment type="catalytic activity">
    <reaction evidence="1">
        <text>4-hydroxy-4-methyl-2-oxoglutarate = 2 pyruvate</text>
        <dbReference type="Rhea" id="RHEA:22748"/>
        <dbReference type="ChEBI" id="CHEBI:15361"/>
        <dbReference type="ChEBI" id="CHEBI:58276"/>
        <dbReference type="EC" id="4.1.3.17"/>
    </reaction>
</comment>
<evidence type="ECO:0000256" key="10">
    <source>
        <dbReference type="ARBA" id="ARBA00030169"/>
    </source>
</evidence>
<protein>
    <recommendedName>
        <fullName evidence="7">Putative 4-hydroxy-4-methyl-2-oxoglutarate aldolase</fullName>
        <ecNumber evidence="6">4.1.1.112</ecNumber>
        <ecNumber evidence="5">4.1.3.17</ecNumber>
    </recommendedName>
    <alternativeName>
        <fullName evidence="11">Oxaloacetate decarboxylase</fullName>
    </alternativeName>
    <alternativeName>
        <fullName evidence="9">Regulator of ribonuclease activity homolog</fullName>
    </alternativeName>
    <alternativeName>
        <fullName evidence="10">RraA-like protein</fullName>
    </alternativeName>
</protein>
<dbReference type="GO" id="GO:0047443">
    <property type="term" value="F:4-hydroxy-4-methyl-2-oxoglutarate aldolase activity"/>
    <property type="evidence" value="ECO:0007669"/>
    <property type="project" value="UniProtKB-EC"/>
</dbReference>
<dbReference type="GO" id="GO:0046872">
    <property type="term" value="F:metal ion binding"/>
    <property type="evidence" value="ECO:0007669"/>
    <property type="project" value="UniProtKB-KW"/>
</dbReference>
<evidence type="ECO:0000256" key="6">
    <source>
        <dbReference type="ARBA" id="ARBA00012947"/>
    </source>
</evidence>
<keyword evidence="13" id="KW-0479">Metal-binding</keyword>
<gene>
    <name evidence="14" type="ORF">DLJ74_15765</name>
</gene>
<comment type="subunit">
    <text evidence="4">Homotrimer.</text>
</comment>
<dbReference type="AlphaFoldDB" id="A0A317KXZ1"/>
<evidence type="ECO:0000256" key="1">
    <source>
        <dbReference type="ARBA" id="ARBA00001342"/>
    </source>
</evidence>
<feature type="binding site" evidence="13">
    <location>
        <position position="121"/>
    </location>
    <ligand>
        <name>Mg(2+)</name>
        <dbReference type="ChEBI" id="CHEBI:18420"/>
    </ligand>
</feature>
<comment type="function">
    <text evidence="8">Catalyzes the aldol cleavage of 4-hydroxy-4-methyl-2-oxoglutarate (HMG) into 2 molecules of pyruvate. Also contains a secondary oxaloacetate (OAA) decarboxylase activity due to the common pyruvate enolate transition state formed following C-C bond cleavage in the retro-aldol and decarboxylation reactions.</text>
</comment>
<evidence type="ECO:0000313" key="14">
    <source>
        <dbReference type="EMBL" id="PWU67388.1"/>
    </source>
</evidence>
<dbReference type="GO" id="GO:0008168">
    <property type="term" value="F:methyltransferase activity"/>
    <property type="evidence" value="ECO:0007669"/>
    <property type="project" value="UniProtKB-KW"/>
</dbReference>
<keyword evidence="13" id="KW-0460">Magnesium</keyword>
<name>A0A317KXZ1_9BACI</name>
<dbReference type="PANTHER" id="PTHR33254">
    <property type="entry name" value="4-HYDROXY-4-METHYL-2-OXOGLUTARATE ALDOLASE 3-RELATED"/>
    <property type="match status" value="1"/>
</dbReference>
<comment type="cofactor">
    <cofactor evidence="2">
        <name>a divalent metal cation</name>
        <dbReference type="ChEBI" id="CHEBI:60240"/>
    </cofactor>
</comment>